<comment type="caution">
    <text evidence="2">The sequence shown here is derived from an EMBL/GenBank/DDBJ whole genome shotgun (WGS) entry which is preliminary data.</text>
</comment>
<proteinExistence type="predicted"/>
<keyword evidence="3" id="KW-1185">Reference proteome</keyword>
<reference evidence="2" key="1">
    <citation type="journal article" date="2023" name="Mol. Phylogenet. Evol.">
        <title>Genome-scale phylogeny and comparative genomics of the fungal order Sordariales.</title>
        <authorList>
            <person name="Hensen N."/>
            <person name="Bonometti L."/>
            <person name="Westerberg I."/>
            <person name="Brannstrom I.O."/>
            <person name="Guillou S."/>
            <person name="Cros-Aarteil S."/>
            <person name="Calhoun S."/>
            <person name="Haridas S."/>
            <person name="Kuo A."/>
            <person name="Mondo S."/>
            <person name="Pangilinan J."/>
            <person name="Riley R."/>
            <person name="LaButti K."/>
            <person name="Andreopoulos B."/>
            <person name="Lipzen A."/>
            <person name="Chen C."/>
            <person name="Yan M."/>
            <person name="Daum C."/>
            <person name="Ng V."/>
            <person name="Clum A."/>
            <person name="Steindorff A."/>
            <person name="Ohm R.A."/>
            <person name="Martin F."/>
            <person name="Silar P."/>
            <person name="Natvig D.O."/>
            <person name="Lalanne C."/>
            <person name="Gautier V."/>
            <person name="Ament-Velasquez S.L."/>
            <person name="Kruys A."/>
            <person name="Hutchinson M.I."/>
            <person name="Powell A.J."/>
            <person name="Barry K."/>
            <person name="Miller A.N."/>
            <person name="Grigoriev I.V."/>
            <person name="Debuchy R."/>
            <person name="Gladieux P."/>
            <person name="Hiltunen Thoren M."/>
            <person name="Johannesson H."/>
        </authorList>
    </citation>
    <scope>NUCLEOTIDE SEQUENCE</scope>
    <source>
        <strain evidence="2">PSN243</strain>
    </source>
</reference>
<dbReference type="AlphaFoldDB" id="A0AAV9GW36"/>
<feature type="signal peptide" evidence="1">
    <location>
        <begin position="1"/>
        <end position="17"/>
    </location>
</feature>
<reference evidence="2" key="2">
    <citation type="submission" date="2023-05" db="EMBL/GenBank/DDBJ databases">
        <authorList>
            <consortium name="Lawrence Berkeley National Laboratory"/>
            <person name="Steindorff A."/>
            <person name="Hensen N."/>
            <person name="Bonometti L."/>
            <person name="Westerberg I."/>
            <person name="Brannstrom I.O."/>
            <person name="Guillou S."/>
            <person name="Cros-Aarteil S."/>
            <person name="Calhoun S."/>
            <person name="Haridas S."/>
            <person name="Kuo A."/>
            <person name="Mondo S."/>
            <person name="Pangilinan J."/>
            <person name="Riley R."/>
            <person name="Labutti K."/>
            <person name="Andreopoulos B."/>
            <person name="Lipzen A."/>
            <person name="Chen C."/>
            <person name="Yanf M."/>
            <person name="Daum C."/>
            <person name="Ng V."/>
            <person name="Clum A."/>
            <person name="Ohm R."/>
            <person name="Martin F."/>
            <person name="Silar P."/>
            <person name="Natvig D."/>
            <person name="Lalanne C."/>
            <person name="Gautier V."/>
            <person name="Ament-Velasquez S.L."/>
            <person name="Kruys A."/>
            <person name="Hutchinson M.I."/>
            <person name="Powell A.J."/>
            <person name="Barry K."/>
            <person name="Miller A.N."/>
            <person name="Grigoriev I.V."/>
            <person name="Debuchy R."/>
            <person name="Gladieux P."/>
            <person name="Thoren M.H."/>
            <person name="Johannesson H."/>
        </authorList>
    </citation>
    <scope>NUCLEOTIDE SEQUENCE</scope>
    <source>
        <strain evidence="2">PSN243</strain>
    </source>
</reference>
<dbReference type="EMBL" id="MU865926">
    <property type="protein sequence ID" value="KAK4451895.1"/>
    <property type="molecule type" value="Genomic_DNA"/>
</dbReference>
<feature type="chain" id="PRO_5043508012" description="Ubiquitin 3 binding protein But2 C-terminal domain-containing protein" evidence="1">
    <location>
        <begin position="18"/>
        <end position="153"/>
    </location>
</feature>
<evidence type="ECO:0008006" key="4">
    <source>
        <dbReference type="Google" id="ProtNLM"/>
    </source>
</evidence>
<keyword evidence="1" id="KW-0732">Signal</keyword>
<evidence type="ECO:0000256" key="1">
    <source>
        <dbReference type="SAM" id="SignalP"/>
    </source>
</evidence>
<protein>
    <recommendedName>
        <fullName evidence="4">Ubiquitin 3 binding protein But2 C-terminal domain-containing protein</fullName>
    </recommendedName>
</protein>
<evidence type="ECO:0000313" key="3">
    <source>
        <dbReference type="Proteomes" id="UP001321760"/>
    </source>
</evidence>
<accession>A0AAV9GW36</accession>
<gene>
    <name evidence="2" type="ORF">QBC34DRAFT_45997</name>
</gene>
<organism evidence="2 3">
    <name type="scientific">Podospora aff. communis PSN243</name>
    <dbReference type="NCBI Taxonomy" id="3040156"/>
    <lineage>
        <taxon>Eukaryota</taxon>
        <taxon>Fungi</taxon>
        <taxon>Dikarya</taxon>
        <taxon>Ascomycota</taxon>
        <taxon>Pezizomycotina</taxon>
        <taxon>Sordariomycetes</taxon>
        <taxon>Sordariomycetidae</taxon>
        <taxon>Sordariales</taxon>
        <taxon>Podosporaceae</taxon>
        <taxon>Podospora</taxon>
    </lineage>
</organism>
<name>A0AAV9GW36_9PEZI</name>
<dbReference type="Proteomes" id="UP001321760">
    <property type="component" value="Unassembled WGS sequence"/>
</dbReference>
<evidence type="ECO:0000313" key="2">
    <source>
        <dbReference type="EMBL" id="KAK4451895.1"/>
    </source>
</evidence>
<sequence length="153" mass="15556">MQLTTLLLTALPALALAAPSTKRDCTPIFPAGVSQVSLSKAAGSPSTTQTLSFNIPPTSSGPCTLIATFPANFPIASSGNPQVNVIDVNGPAAGAIVGTVTFSSETWGPKKTFINSFACRPNMQFKLMLATEDEGSVYFAEGNGAGVAVTAGC</sequence>